<dbReference type="SMART" id="SM00481">
    <property type="entry name" value="POLIIIAc"/>
    <property type="match status" value="1"/>
</dbReference>
<protein>
    <submittedName>
        <fullName evidence="2">Polymerase III, alpha subunit protein</fullName>
    </submittedName>
</protein>
<sequence>MPKFTHLHVHTEFSLLDGLSKIGKLVAKTKEFGQTHVAITDHGSMYGVIEFYKKSTKEEVKPIIGCEVYLAKGSRFDRTKSDANHLILLAENFEGYQNLMKIVTIGQTEGFYYKPRVDKETLTKYAKGLICTTACPAGRVQKLLVEESYDAAKKELQEYEQI</sequence>
<evidence type="ECO:0000313" key="3">
    <source>
        <dbReference type="Proteomes" id="UP000034835"/>
    </source>
</evidence>
<dbReference type="Gene3D" id="3.20.20.140">
    <property type="entry name" value="Metal-dependent hydrolases"/>
    <property type="match status" value="1"/>
</dbReference>
<reference evidence="2 3" key="1">
    <citation type="journal article" date="2015" name="Nature">
        <title>rRNA introns, odd ribosomes, and small enigmatic genomes across a large radiation of phyla.</title>
        <authorList>
            <person name="Brown C.T."/>
            <person name="Hug L.A."/>
            <person name="Thomas B.C."/>
            <person name="Sharon I."/>
            <person name="Castelle C.J."/>
            <person name="Singh A."/>
            <person name="Wilkins M.J."/>
            <person name="Williams K.H."/>
            <person name="Banfield J.F."/>
        </authorList>
    </citation>
    <scope>NUCLEOTIDE SEQUENCE [LARGE SCALE GENOMIC DNA]</scope>
</reference>
<dbReference type="InterPro" id="IPR003141">
    <property type="entry name" value="Pol/His_phosphatase_N"/>
</dbReference>
<evidence type="ECO:0000259" key="1">
    <source>
        <dbReference type="SMART" id="SM00481"/>
    </source>
</evidence>
<dbReference type="AlphaFoldDB" id="A0A0G1JQH8"/>
<dbReference type="InterPro" id="IPR016195">
    <property type="entry name" value="Pol/histidinol_Pase-like"/>
</dbReference>
<feature type="non-terminal residue" evidence="2">
    <location>
        <position position="162"/>
    </location>
</feature>
<gene>
    <name evidence="2" type="ORF">UW68_C0005G0001</name>
</gene>
<proteinExistence type="predicted"/>
<feature type="domain" description="Polymerase/histidinol phosphatase N-terminal" evidence="1">
    <location>
        <begin position="5"/>
        <end position="72"/>
    </location>
</feature>
<dbReference type="PANTHER" id="PTHR32294">
    <property type="entry name" value="DNA POLYMERASE III SUBUNIT ALPHA"/>
    <property type="match status" value="1"/>
</dbReference>
<dbReference type="Pfam" id="PF02811">
    <property type="entry name" value="PHP"/>
    <property type="match status" value="1"/>
</dbReference>
<accession>A0A0G1JQH8</accession>
<dbReference type="SUPFAM" id="SSF89550">
    <property type="entry name" value="PHP domain-like"/>
    <property type="match status" value="1"/>
</dbReference>
<dbReference type="GO" id="GO:0006260">
    <property type="term" value="P:DNA replication"/>
    <property type="evidence" value="ECO:0007669"/>
    <property type="project" value="InterPro"/>
</dbReference>
<comment type="caution">
    <text evidence="2">The sequence shown here is derived from an EMBL/GenBank/DDBJ whole genome shotgun (WGS) entry which is preliminary data.</text>
</comment>
<organism evidence="2 3">
    <name type="scientific">Candidatus Collierbacteria bacterium GW2011_GWB1_44_6</name>
    <dbReference type="NCBI Taxonomy" id="1618384"/>
    <lineage>
        <taxon>Bacteria</taxon>
        <taxon>Candidatus Collieribacteriota</taxon>
    </lineage>
</organism>
<dbReference type="PANTHER" id="PTHR32294:SF0">
    <property type="entry name" value="DNA POLYMERASE III SUBUNIT ALPHA"/>
    <property type="match status" value="1"/>
</dbReference>
<evidence type="ECO:0000313" key="2">
    <source>
        <dbReference type="EMBL" id="KKT73608.1"/>
    </source>
</evidence>
<dbReference type="Proteomes" id="UP000034835">
    <property type="component" value="Unassembled WGS sequence"/>
</dbReference>
<dbReference type="STRING" id="1618384.UW68_C0005G0001"/>
<dbReference type="EMBL" id="LCJG01000005">
    <property type="protein sequence ID" value="KKT73608.1"/>
    <property type="molecule type" value="Genomic_DNA"/>
</dbReference>
<dbReference type="GO" id="GO:0008408">
    <property type="term" value="F:3'-5' exonuclease activity"/>
    <property type="evidence" value="ECO:0007669"/>
    <property type="project" value="InterPro"/>
</dbReference>
<dbReference type="InterPro" id="IPR004805">
    <property type="entry name" value="DnaE2/DnaE/PolC"/>
</dbReference>
<name>A0A0G1JQH8_9BACT</name>
<dbReference type="InterPro" id="IPR004013">
    <property type="entry name" value="PHP_dom"/>
</dbReference>